<dbReference type="InterPro" id="IPR025886">
    <property type="entry name" value="PP2-like"/>
</dbReference>
<keyword evidence="2" id="KW-1185">Reference proteome</keyword>
<reference evidence="1 2" key="1">
    <citation type="submission" date="2024-03" db="EMBL/GenBank/DDBJ databases">
        <authorList>
            <person name="Gkanogiannis A."/>
            <person name="Becerra Lopez-Lavalle L."/>
        </authorList>
    </citation>
    <scope>NUCLEOTIDE SEQUENCE [LARGE SCALE GENOMIC DNA]</scope>
</reference>
<dbReference type="PANTHER" id="PTHR48478">
    <property type="entry name" value="LECTIN-LIKE"/>
    <property type="match status" value="1"/>
</dbReference>
<evidence type="ECO:0000313" key="1">
    <source>
        <dbReference type="EMBL" id="CAK9311644.1"/>
    </source>
</evidence>
<accession>A0ABP0XU03</accession>
<dbReference type="Proteomes" id="UP001642487">
    <property type="component" value="Chromosome 10"/>
</dbReference>
<dbReference type="InterPro" id="IPR052147">
    <property type="entry name" value="PP2-like/Lectin"/>
</dbReference>
<evidence type="ECO:0000313" key="2">
    <source>
        <dbReference type="Proteomes" id="UP001642487"/>
    </source>
</evidence>
<dbReference type="PANTHER" id="PTHR48478:SF1">
    <property type="entry name" value="LECTIN-LIKE"/>
    <property type="match status" value="1"/>
</dbReference>
<gene>
    <name evidence="1" type="ORF">CITCOLO1_LOCUS3306</name>
</gene>
<sequence>MAAKLIAAWCLDVRGSMKASLLSPNVLYLVAFVVPLTEDAYGWNVPVNVVLKKPNGSKIESKISLVGKPKGEFFEVDAGELILDDHQCRDIGVIEFALYEHGCQVKKGLIMKGVVLRSKASDGCPYSDA</sequence>
<protein>
    <submittedName>
        <fullName evidence="1">Uncharacterized protein</fullName>
    </submittedName>
</protein>
<organism evidence="1 2">
    <name type="scientific">Citrullus colocynthis</name>
    <name type="common">colocynth</name>
    <dbReference type="NCBI Taxonomy" id="252529"/>
    <lineage>
        <taxon>Eukaryota</taxon>
        <taxon>Viridiplantae</taxon>
        <taxon>Streptophyta</taxon>
        <taxon>Embryophyta</taxon>
        <taxon>Tracheophyta</taxon>
        <taxon>Spermatophyta</taxon>
        <taxon>Magnoliopsida</taxon>
        <taxon>eudicotyledons</taxon>
        <taxon>Gunneridae</taxon>
        <taxon>Pentapetalae</taxon>
        <taxon>rosids</taxon>
        <taxon>fabids</taxon>
        <taxon>Cucurbitales</taxon>
        <taxon>Cucurbitaceae</taxon>
        <taxon>Benincaseae</taxon>
        <taxon>Citrullus</taxon>
    </lineage>
</organism>
<dbReference type="EMBL" id="OZ021744">
    <property type="protein sequence ID" value="CAK9311644.1"/>
    <property type="molecule type" value="Genomic_DNA"/>
</dbReference>
<name>A0ABP0XU03_9ROSI</name>
<dbReference type="Pfam" id="PF14299">
    <property type="entry name" value="PP2"/>
    <property type="match status" value="1"/>
</dbReference>
<proteinExistence type="predicted"/>